<dbReference type="InterPro" id="IPR003329">
    <property type="entry name" value="Cytidylyl_trans"/>
</dbReference>
<dbReference type="CDD" id="cd02518">
    <property type="entry name" value="GT2_SpsF"/>
    <property type="match status" value="1"/>
</dbReference>
<dbReference type="EMBL" id="BMLN01000002">
    <property type="protein sequence ID" value="GGN93203.1"/>
    <property type="molecule type" value="Genomic_DNA"/>
</dbReference>
<evidence type="ECO:0000313" key="2">
    <source>
        <dbReference type="Proteomes" id="UP000606653"/>
    </source>
</evidence>
<dbReference type="SUPFAM" id="SSF53448">
    <property type="entry name" value="Nucleotide-diphospho-sugar transferases"/>
    <property type="match status" value="1"/>
</dbReference>
<accession>A0ABQ2KUH8</accession>
<keyword evidence="2" id="KW-1185">Reference proteome</keyword>
<dbReference type="Proteomes" id="UP000606653">
    <property type="component" value="Unassembled WGS sequence"/>
</dbReference>
<evidence type="ECO:0000313" key="1">
    <source>
        <dbReference type="EMBL" id="GGN93203.1"/>
    </source>
</evidence>
<gene>
    <name evidence="1" type="ORF">GCM10010969_06510</name>
</gene>
<dbReference type="PANTHER" id="PTHR42866:SF1">
    <property type="entry name" value="SPORE COAT POLYSACCHARIDE BIOSYNTHESIS PROTEIN SPSF"/>
    <property type="match status" value="1"/>
</dbReference>
<name>A0ABQ2KUH8_9BACL</name>
<keyword evidence="1" id="KW-0946">Virion</keyword>
<protein>
    <submittedName>
        <fullName evidence="1">Spore coat protein</fullName>
    </submittedName>
</protein>
<dbReference type="RefSeq" id="WP_018977771.1">
    <property type="nucleotide sequence ID" value="NZ_BMLN01000002.1"/>
</dbReference>
<reference evidence="2" key="1">
    <citation type="journal article" date="2019" name="Int. J. Syst. Evol. Microbiol.">
        <title>The Global Catalogue of Microorganisms (GCM) 10K type strain sequencing project: providing services to taxonomists for standard genome sequencing and annotation.</title>
        <authorList>
            <consortium name="The Broad Institute Genomics Platform"/>
            <consortium name="The Broad Institute Genome Sequencing Center for Infectious Disease"/>
            <person name="Wu L."/>
            <person name="Ma J."/>
        </authorList>
    </citation>
    <scope>NUCLEOTIDE SEQUENCE [LARGE SCALE GENOMIC DNA]</scope>
    <source>
        <strain evidence="2">CGMCC 1.6964</strain>
    </source>
</reference>
<dbReference type="InterPro" id="IPR029044">
    <property type="entry name" value="Nucleotide-diphossugar_trans"/>
</dbReference>
<dbReference type="Gene3D" id="3.90.550.10">
    <property type="entry name" value="Spore Coat Polysaccharide Biosynthesis Protein SpsA, Chain A"/>
    <property type="match status" value="1"/>
</dbReference>
<proteinExistence type="predicted"/>
<dbReference type="Pfam" id="PF02348">
    <property type="entry name" value="CTP_transf_3"/>
    <property type="match status" value="1"/>
</dbReference>
<comment type="caution">
    <text evidence="1">The sequence shown here is derived from an EMBL/GenBank/DDBJ whole genome shotgun (WGS) entry which is preliminary data.</text>
</comment>
<organism evidence="1 2">
    <name type="scientific">Saccharibacillus kuerlensis</name>
    <dbReference type="NCBI Taxonomy" id="459527"/>
    <lineage>
        <taxon>Bacteria</taxon>
        <taxon>Bacillati</taxon>
        <taxon>Bacillota</taxon>
        <taxon>Bacilli</taxon>
        <taxon>Bacillales</taxon>
        <taxon>Paenibacillaceae</taxon>
        <taxon>Saccharibacillus</taxon>
    </lineage>
</organism>
<keyword evidence="1" id="KW-0167">Capsid protein</keyword>
<dbReference type="PANTHER" id="PTHR42866">
    <property type="entry name" value="3-DEOXY-MANNO-OCTULOSONATE CYTIDYLYLTRANSFERASE"/>
    <property type="match status" value="1"/>
</dbReference>
<sequence>MKIVVIIQARMGSTRLPKKVMKMLMDKTVLGHVITRCLAIQSIDEVIVATSDFEEDDAICIEAEKYGVACYRGSQQNVLSRYYGAARKAQADYIVRITSDCPLLDPKISDKVIKDFLANECDYSSSGLSGTFPRGLDTEVFSFSALEKAYNEASIEYEREHVTPYIYQHPELFNFRIYSNNQDDSRYRLTLDTEEDWEVIRKVYEVLYRGEIFYWEDMRDMLVEHPEWALINAEVKQKQLGE</sequence>